<accession>A0A1R2BYG2</accession>
<keyword evidence="2" id="KW-1185">Reference proteome</keyword>
<dbReference type="AlphaFoldDB" id="A0A1R2BYG2"/>
<gene>
    <name evidence="1" type="ORF">SteCoe_17824</name>
</gene>
<dbReference type="OrthoDB" id="321686at2759"/>
<evidence type="ECO:0008006" key="3">
    <source>
        <dbReference type="Google" id="ProtNLM"/>
    </source>
</evidence>
<comment type="caution">
    <text evidence="1">The sequence shown here is derived from an EMBL/GenBank/DDBJ whole genome shotgun (WGS) entry which is preliminary data.</text>
</comment>
<reference evidence="1 2" key="1">
    <citation type="submission" date="2016-11" db="EMBL/GenBank/DDBJ databases">
        <title>The macronuclear genome of Stentor coeruleus: a giant cell with tiny introns.</title>
        <authorList>
            <person name="Slabodnick M."/>
            <person name="Ruby J.G."/>
            <person name="Reiff S.B."/>
            <person name="Swart E.C."/>
            <person name="Gosai S."/>
            <person name="Prabakaran S."/>
            <person name="Witkowska E."/>
            <person name="Larue G.E."/>
            <person name="Fisher S."/>
            <person name="Freeman R.M."/>
            <person name="Gunawardena J."/>
            <person name="Chu W."/>
            <person name="Stover N.A."/>
            <person name="Gregory B.D."/>
            <person name="Nowacki M."/>
            <person name="Derisi J."/>
            <person name="Roy S.W."/>
            <person name="Marshall W.F."/>
            <person name="Sood P."/>
        </authorList>
    </citation>
    <scope>NUCLEOTIDE SEQUENCE [LARGE SCALE GENOMIC DNA]</scope>
    <source>
        <strain evidence="1">WM001</strain>
    </source>
</reference>
<evidence type="ECO:0000313" key="2">
    <source>
        <dbReference type="Proteomes" id="UP000187209"/>
    </source>
</evidence>
<name>A0A1R2BYG2_9CILI</name>
<dbReference type="EMBL" id="MPUH01000371">
    <property type="protein sequence ID" value="OMJ81665.1"/>
    <property type="molecule type" value="Genomic_DNA"/>
</dbReference>
<protein>
    <recommendedName>
        <fullName evidence="3">Protein kinase domain-containing protein</fullName>
    </recommendedName>
</protein>
<proteinExistence type="predicted"/>
<dbReference type="Proteomes" id="UP000187209">
    <property type="component" value="Unassembled WGS sequence"/>
</dbReference>
<sequence>MTTDLDIDTVWDYLLKNRDNEELQKLDEEICVPNSFTHKEYRLTHRFKSLKNAFLGVDNNNNKYYIKAFGVQLFKLVKFVYDNLETIEKLSTELDLLKVDEIIEIHENDRWVMFLITPYIDCFTIEEVTEVLHKHKMHIPKEQCINIYLKILSMVEVASSKNLKANFMPDNLLIINPDPDEQGHISLGKRQFNLKILSTSLHAITGGKSKLERLYPEPQKGNHLDRMIWGAGVCLYAFVSQEPLSKLPTLSVYHERDNFLKFFYKDEDIFNVLKMCFAHKKPANFLTNFILKIWRALINKKWEDVDNCSAKQMSTLFVGLTFETPACRMLALRKILLIAQDYSGEVCSCLSKNNMLFIFVQNCLMFDWHTFPELLNSVFMVLKDKLSSTSFKGRLVSMNFFTIIVTAIDLKTSTDLLCNFIQEFHYDNTLTILQIAWSSGFVENIINKPCKTVTELDFIKSTMSYYGTNSVEFIKKVYETIEIGESRIAQHLLEVPYYFKLEHSQLAIQLMEKIIERNVRSQGDTMLDVLKTVVLILAEILCVPKLLQYHHIIGQCTSKSNKLFLSDLGHNPLLIKCKKCILSYCVMCKICYHEDHDYQYVLYQNPLYRCNTEKPIEEVVDIGMFQQGKYPAKFTFIDSFGHQKSKSRFLNSPKIRITTVESCKVIANEGVYTVLYYEVNVYKAGLQENIEIGIDGSGVRYLSLDGTIRLNGKIIAKGPRYGSYDIIGIGVTNTCCVYITYNGLVNRPFVKCEPAEEYRPEILLDSETCDIDVKLRHFIFQPTMDKSPNQDFVNKEALPISDRLLVQLCGNIKKSYQKYPKDTKAQDVMEKYIEILKTVKRYDLIEKLEVKKYKFWPR</sequence>
<organism evidence="1 2">
    <name type="scientific">Stentor coeruleus</name>
    <dbReference type="NCBI Taxonomy" id="5963"/>
    <lineage>
        <taxon>Eukaryota</taxon>
        <taxon>Sar</taxon>
        <taxon>Alveolata</taxon>
        <taxon>Ciliophora</taxon>
        <taxon>Postciliodesmatophora</taxon>
        <taxon>Heterotrichea</taxon>
        <taxon>Heterotrichida</taxon>
        <taxon>Stentoridae</taxon>
        <taxon>Stentor</taxon>
    </lineage>
</organism>
<evidence type="ECO:0000313" key="1">
    <source>
        <dbReference type="EMBL" id="OMJ81665.1"/>
    </source>
</evidence>